<evidence type="ECO:0000256" key="1">
    <source>
        <dbReference type="ARBA" id="ARBA00023015"/>
    </source>
</evidence>
<dbReference type="InParanoid" id="A0A2T3ALT4"/>
<evidence type="ECO:0000256" key="4">
    <source>
        <dbReference type="ARBA" id="ARBA00023242"/>
    </source>
</evidence>
<evidence type="ECO:0000313" key="8">
    <source>
        <dbReference type="Proteomes" id="UP000241462"/>
    </source>
</evidence>
<dbReference type="PROSITE" id="PS50048">
    <property type="entry name" value="ZN2_CY6_FUNGAL_2"/>
    <property type="match status" value="1"/>
</dbReference>
<evidence type="ECO:0000256" key="5">
    <source>
        <dbReference type="SAM" id="MobiDB-lite"/>
    </source>
</evidence>
<dbReference type="PANTHER" id="PTHR47424">
    <property type="entry name" value="REGULATORY PROTEIN GAL4"/>
    <property type="match status" value="1"/>
</dbReference>
<keyword evidence="8" id="KW-1185">Reference proteome</keyword>
<accession>A0A2T3ALT4</accession>
<dbReference type="GO" id="GO:0000981">
    <property type="term" value="F:DNA-binding transcription factor activity, RNA polymerase II-specific"/>
    <property type="evidence" value="ECO:0007669"/>
    <property type="project" value="InterPro"/>
</dbReference>
<dbReference type="Pfam" id="PF00172">
    <property type="entry name" value="Zn_clus"/>
    <property type="match status" value="1"/>
</dbReference>
<dbReference type="PANTHER" id="PTHR47424:SF3">
    <property type="entry name" value="REGULATORY PROTEIN GAL4"/>
    <property type="match status" value="1"/>
</dbReference>
<feature type="domain" description="Zn(2)-C6 fungal-type" evidence="6">
    <location>
        <begin position="175"/>
        <end position="208"/>
    </location>
</feature>
<dbReference type="Proteomes" id="UP000241462">
    <property type="component" value="Unassembled WGS sequence"/>
</dbReference>
<reference evidence="7 8" key="1">
    <citation type="journal article" date="2018" name="Mycol. Prog.">
        <title>Coniella lustricola, a new species from submerged detritus.</title>
        <authorList>
            <person name="Raudabaugh D.B."/>
            <person name="Iturriaga T."/>
            <person name="Carver A."/>
            <person name="Mondo S."/>
            <person name="Pangilinan J."/>
            <person name="Lipzen A."/>
            <person name="He G."/>
            <person name="Amirebrahimi M."/>
            <person name="Grigoriev I.V."/>
            <person name="Miller A.N."/>
        </authorList>
    </citation>
    <scope>NUCLEOTIDE SEQUENCE [LARGE SCALE GENOMIC DNA]</scope>
    <source>
        <strain evidence="7 8">B22-T-1</strain>
    </source>
</reference>
<feature type="compositionally biased region" description="Basic and acidic residues" evidence="5">
    <location>
        <begin position="298"/>
        <end position="311"/>
    </location>
</feature>
<keyword evidence="3" id="KW-0804">Transcription</keyword>
<sequence>MSAPNGHRGAAHHENHAESAYPPPPGEEDDRQRSQYQHLPPPAHVTLPPIQDGHPAYGARYAPQPDPRVQGNFAASPTGTNGYGAPPPSNYQLPPVQPPTDHRYNGEPQHRPYYEARGGSYPPVPPPPQTGQPQPEQYNYTYRPSPGAMPYGAEYARAGPSNAAQAAPRQRTSIACSYCRRRKIRCSGYGTSDGVCSNCRKTGNKCVFQPVSSSSTTAFVPVSAIPGGVAPGTQLFGAFGQPLSQVAGAAGQAGPGGAPLPPPPAGAQVYAPQPQQPEGAYAGHSPRTSYYPPPPEDPSGRRRLHEDDHGSRLPPPNPYGDPDPRRRSPASPSQGGTPPGVQYEYPPSTGGYDQGDRTGTPRRDSPNSPQQSGSGPMSLTALMDQHPPPRPPPNADASRDIDQNMLGRLNRRT</sequence>
<keyword evidence="2" id="KW-0238">DNA-binding</keyword>
<keyword evidence="4" id="KW-0539">Nucleus</keyword>
<protein>
    <recommendedName>
        <fullName evidence="6">Zn(2)-C6 fungal-type domain-containing protein</fullName>
    </recommendedName>
</protein>
<dbReference type="Gene3D" id="4.10.240.10">
    <property type="entry name" value="Zn(2)-C6 fungal-type DNA-binding domain"/>
    <property type="match status" value="1"/>
</dbReference>
<feature type="compositionally biased region" description="Low complexity" evidence="5">
    <location>
        <begin position="366"/>
        <end position="378"/>
    </location>
</feature>
<dbReference type="InterPro" id="IPR001138">
    <property type="entry name" value="Zn2Cys6_DnaBD"/>
</dbReference>
<dbReference type="InterPro" id="IPR051127">
    <property type="entry name" value="Fungal_SecMet_Regulators"/>
</dbReference>
<feature type="region of interest" description="Disordered" evidence="5">
    <location>
        <begin position="1"/>
        <end position="145"/>
    </location>
</feature>
<dbReference type="PROSITE" id="PS00463">
    <property type="entry name" value="ZN2_CY6_FUNGAL_1"/>
    <property type="match status" value="1"/>
</dbReference>
<organism evidence="7 8">
    <name type="scientific">Coniella lustricola</name>
    <dbReference type="NCBI Taxonomy" id="2025994"/>
    <lineage>
        <taxon>Eukaryota</taxon>
        <taxon>Fungi</taxon>
        <taxon>Dikarya</taxon>
        <taxon>Ascomycota</taxon>
        <taxon>Pezizomycotina</taxon>
        <taxon>Sordariomycetes</taxon>
        <taxon>Sordariomycetidae</taxon>
        <taxon>Diaporthales</taxon>
        <taxon>Schizoparmaceae</taxon>
        <taxon>Coniella</taxon>
    </lineage>
</organism>
<gene>
    <name evidence="7" type="ORF">BD289DRAFT_478763</name>
</gene>
<dbReference type="SUPFAM" id="SSF57701">
    <property type="entry name" value="Zn2/Cys6 DNA-binding domain"/>
    <property type="match status" value="1"/>
</dbReference>
<dbReference type="GO" id="GO:0000435">
    <property type="term" value="P:positive regulation of transcription from RNA polymerase II promoter by galactose"/>
    <property type="evidence" value="ECO:0007669"/>
    <property type="project" value="TreeGrafter"/>
</dbReference>
<name>A0A2T3ALT4_9PEZI</name>
<dbReference type="GO" id="GO:0000978">
    <property type="term" value="F:RNA polymerase II cis-regulatory region sequence-specific DNA binding"/>
    <property type="evidence" value="ECO:0007669"/>
    <property type="project" value="TreeGrafter"/>
</dbReference>
<dbReference type="OrthoDB" id="5401558at2759"/>
<dbReference type="EMBL" id="KZ678376">
    <property type="protein sequence ID" value="PSS03306.1"/>
    <property type="molecule type" value="Genomic_DNA"/>
</dbReference>
<feature type="compositionally biased region" description="Basic and acidic residues" evidence="5">
    <location>
        <begin position="100"/>
        <end position="114"/>
    </location>
</feature>
<keyword evidence="1" id="KW-0805">Transcription regulation</keyword>
<dbReference type="STRING" id="2025994.A0A2T3ALT4"/>
<feature type="compositionally biased region" description="Basic and acidic residues" evidence="5">
    <location>
        <begin position="354"/>
        <end position="365"/>
    </location>
</feature>
<feature type="region of interest" description="Disordered" evidence="5">
    <location>
        <begin position="247"/>
        <end position="413"/>
    </location>
</feature>
<dbReference type="GO" id="GO:0005634">
    <property type="term" value="C:nucleus"/>
    <property type="evidence" value="ECO:0007669"/>
    <property type="project" value="TreeGrafter"/>
</dbReference>
<proteinExistence type="predicted"/>
<dbReference type="CDD" id="cd00067">
    <property type="entry name" value="GAL4"/>
    <property type="match status" value="1"/>
</dbReference>
<evidence type="ECO:0000313" key="7">
    <source>
        <dbReference type="EMBL" id="PSS03306.1"/>
    </source>
</evidence>
<dbReference type="SMART" id="SM00066">
    <property type="entry name" value="GAL4"/>
    <property type="match status" value="1"/>
</dbReference>
<dbReference type="AlphaFoldDB" id="A0A2T3ALT4"/>
<dbReference type="GO" id="GO:0008270">
    <property type="term" value="F:zinc ion binding"/>
    <property type="evidence" value="ECO:0007669"/>
    <property type="project" value="InterPro"/>
</dbReference>
<dbReference type="InterPro" id="IPR036864">
    <property type="entry name" value="Zn2-C6_fun-type_DNA-bd_sf"/>
</dbReference>
<evidence type="ECO:0000259" key="6">
    <source>
        <dbReference type="PROSITE" id="PS50048"/>
    </source>
</evidence>
<evidence type="ECO:0000256" key="3">
    <source>
        <dbReference type="ARBA" id="ARBA00023163"/>
    </source>
</evidence>
<evidence type="ECO:0000256" key="2">
    <source>
        <dbReference type="ARBA" id="ARBA00023125"/>
    </source>
</evidence>